<feature type="transmembrane region" description="Helical" evidence="5">
    <location>
        <begin position="330"/>
        <end position="352"/>
    </location>
</feature>
<keyword evidence="4 5" id="KW-0472">Membrane</keyword>
<organism evidence="7 8">
    <name type="scientific">Celeribacter ethanolicus</name>
    <dbReference type="NCBI Taxonomy" id="1758178"/>
    <lineage>
        <taxon>Bacteria</taxon>
        <taxon>Pseudomonadati</taxon>
        <taxon>Pseudomonadota</taxon>
        <taxon>Alphaproteobacteria</taxon>
        <taxon>Rhodobacterales</taxon>
        <taxon>Roseobacteraceae</taxon>
        <taxon>Celeribacter</taxon>
    </lineage>
</organism>
<evidence type="ECO:0000256" key="4">
    <source>
        <dbReference type="ARBA" id="ARBA00023136"/>
    </source>
</evidence>
<feature type="transmembrane region" description="Helical" evidence="5">
    <location>
        <begin position="164"/>
        <end position="181"/>
    </location>
</feature>
<feature type="transmembrane region" description="Helical" evidence="5">
    <location>
        <begin position="358"/>
        <end position="377"/>
    </location>
</feature>
<name>A0A291GFZ6_9RHOB</name>
<dbReference type="InterPro" id="IPR051788">
    <property type="entry name" value="MFS_Transporter"/>
</dbReference>
<evidence type="ECO:0000256" key="3">
    <source>
        <dbReference type="ARBA" id="ARBA00022989"/>
    </source>
</evidence>
<feature type="transmembrane region" description="Helical" evidence="5">
    <location>
        <begin position="201"/>
        <end position="218"/>
    </location>
</feature>
<feature type="transmembrane region" description="Helical" evidence="5">
    <location>
        <begin position="139"/>
        <end position="158"/>
    </location>
</feature>
<dbReference type="InterPro" id="IPR020846">
    <property type="entry name" value="MFS_dom"/>
</dbReference>
<dbReference type="InterPro" id="IPR036259">
    <property type="entry name" value="MFS_trans_sf"/>
</dbReference>
<evidence type="ECO:0000313" key="7">
    <source>
        <dbReference type="EMBL" id="ATG49107.1"/>
    </source>
</evidence>
<dbReference type="PANTHER" id="PTHR23514">
    <property type="entry name" value="BYPASS OF STOP CODON PROTEIN 6"/>
    <property type="match status" value="1"/>
</dbReference>
<protein>
    <recommendedName>
        <fullName evidence="6">Major facilitator superfamily (MFS) profile domain-containing protein</fullName>
    </recommendedName>
</protein>
<evidence type="ECO:0000313" key="8">
    <source>
        <dbReference type="Proteomes" id="UP000217935"/>
    </source>
</evidence>
<dbReference type="GO" id="GO:0022857">
    <property type="term" value="F:transmembrane transporter activity"/>
    <property type="evidence" value="ECO:0007669"/>
    <property type="project" value="InterPro"/>
</dbReference>
<dbReference type="Proteomes" id="UP000217935">
    <property type="component" value="Chromosome"/>
</dbReference>
<evidence type="ECO:0000256" key="2">
    <source>
        <dbReference type="ARBA" id="ARBA00022692"/>
    </source>
</evidence>
<dbReference type="Pfam" id="PF07690">
    <property type="entry name" value="MFS_1"/>
    <property type="match status" value="1"/>
</dbReference>
<dbReference type="EMBL" id="CP022196">
    <property type="protein sequence ID" value="ATG49107.1"/>
    <property type="molecule type" value="Genomic_DNA"/>
</dbReference>
<gene>
    <name evidence="7" type="ORF">CEW89_16945</name>
</gene>
<dbReference type="AlphaFoldDB" id="A0A291GFZ6"/>
<dbReference type="InterPro" id="IPR011701">
    <property type="entry name" value="MFS"/>
</dbReference>
<dbReference type="SUPFAM" id="SSF103473">
    <property type="entry name" value="MFS general substrate transporter"/>
    <property type="match status" value="1"/>
</dbReference>
<evidence type="ECO:0000256" key="5">
    <source>
        <dbReference type="SAM" id="Phobius"/>
    </source>
</evidence>
<keyword evidence="2 5" id="KW-0812">Transmembrane</keyword>
<dbReference type="PANTHER" id="PTHR23514:SF13">
    <property type="entry name" value="INNER MEMBRANE PROTEIN YBJJ"/>
    <property type="match status" value="1"/>
</dbReference>
<dbReference type="RefSeq" id="WP_096806688.1">
    <property type="nucleotide sequence ID" value="NZ_CP022196.1"/>
</dbReference>
<accession>A0A291GFZ6</accession>
<dbReference type="PROSITE" id="PS50850">
    <property type="entry name" value="MFS"/>
    <property type="match status" value="1"/>
</dbReference>
<feature type="transmembrane region" description="Helical" evidence="5">
    <location>
        <begin position="72"/>
        <end position="92"/>
    </location>
</feature>
<sequence>MAHSLFRALAVSRAPLMALSATGVSWGCFSAMVPAIKAQTGASDALFGLALLGSAAGGMLAIFAAPRLFALLGHRVLPVLGVFSVLALQLPVVAQSSVMLFVVMAAMGMSIGSFDINANLRISALEGASGLHLMNLNHGAFSLAFGLSAFVTGTLRAHGVAMEVIFPLMGLVVAGLSVLTWERGWEEVPDDPDEAPVTGGLPWRAIVLIAVMLFASFVGENAVDTWSSIFLERDLGVAAGHGAFGPAMLGLVMGCFRLLGYVTTQRFGEARVLLWSGLLAMTGVFLLSSAQGQGVALSGIGIAAAGLAVIVPTATSLLGKRVHRRQRNLALSRAWMVGFTGFFVGPSAMGFLAEHVGLRGAFLALALLLALVAPAVMQFERMSRTGRLVSKAP</sequence>
<reference evidence="7 8" key="1">
    <citation type="submission" date="2017-06" db="EMBL/GenBank/DDBJ databases">
        <title>Celeribacter sp. TSPH2 complete genome sequence.</title>
        <authorList>
            <person name="Woo J.-H."/>
            <person name="Kim H.-S."/>
        </authorList>
    </citation>
    <scope>NUCLEOTIDE SEQUENCE [LARGE SCALE GENOMIC DNA]</scope>
    <source>
        <strain evidence="7 8">TSPH2</strain>
    </source>
</reference>
<feature type="domain" description="Major facilitator superfamily (MFS) profile" evidence="6">
    <location>
        <begin position="205"/>
        <end position="393"/>
    </location>
</feature>
<evidence type="ECO:0000259" key="6">
    <source>
        <dbReference type="PROSITE" id="PS50850"/>
    </source>
</evidence>
<evidence type="ECO:0000256" key="1">
    <source>
        <dbReference type="ARBA" id="ARBA00004141"/>
    </source>
</evidence>
<feature type="transmembrane region" description="Helical" evidence="5">
    <location>
        <begin position="46"/>
        <end position="65"/>
    </location>
</feature>
<proteinExistence type="predicted"/>
<feature type="transmembrane region" description="Helical" evidence="5">
    <location>
        <begin position="296"/>
        <end position="318"/>
    </location>
</feature>
<dbReference type="OrthoDB" id="5526080at2"/>
<keyword evidence="8" id="KW-1185">Reference proteome</keyword>
<comment type="subcellular location">
    <subcellularLocation>
        <location evidence="1">Membrane</location>
        <topology evidence="1">Multi-pass membrane protein</topology>
    </subcellularLocation>
</comment>
<dbReference type="Gene3D" id="1.20.1250.20">
    <property type="entry name" value="MFS general substrate transporter like domains"/>
    <property type="match status" value="1"/>
</dbReference>
<dbReference type="GO" id="GO:0016020">
    <property type="term" value="C:membrane"/>
    <property type="evidence" value="ECO:0007669"/>
    <property type="project" value="UniProtKB-SubCell"/>
</dbReference>
<dbReference type="STRING" id="1758178.GCA_001550095_01154"/>
<feature type="transmembrane region" description="Helical" evidence="5">
    <location>
        <begin position="238"/>
        <end position="260"/>
    </location>
</feature>
<keyword evidence="3 5" id="KW-1133">Transmembrane helix</keyword>
<feature type="transmembrane region" description="Helical" evidence="5">
    <location>
        <begin position="272"/>
        <end position="290"/>
    </location>
</feature>
<dbReference type="KEGG" id="ceh:CEW89_16945"/>
<feature type="transmembrane region" description="Helical" evidence="5">
    <location>
        <begin position="98"/>
        <end position="118"/>
    </location>
</feature>